<sequence>MSSPTRKARWWRKWTTRATRPTRPHIGRTASSRAAHRRLSPGYTGHVNDPDTGFVYMQARYYDQMTGRFLSRDPLGSSPGGIFDFNRYAYAYNNPIVNMDPAGCGLVQAIACVMHLFHVAREMPILEGVERL</sequence>
<organism evidence="2 3">
    <name type="scientific">Oleiagrimonas citrea</name>
    <dbReference type="NCBI Taxonomy" id="1665687"/>
    <lineage>
        <taxon>Bacteria</taxon>
        <taxon>Pseudomonadati</taxon>
        <taxon>Pseudomonadota</taxon>
        <taxon>Gammaproteobacteria</taxon>
        <taxon>Lysobacterales</taxon>
        <taxon>Rhodanobacteraceae</taxon>
        <taxon>Oleiagrimonas</taxon>
    </lineage>
</organism>
<dbReference type="Proteomes" id="UP000541636">
    <property type="component" value="Unassembled WGS sequence"/>
</dbReference>
<protein>
    <submittedName>
        <fullName evidence="2">RHS repeat-associated core domain-containing protein</fullName>
    </submittedName>
</protein>
<gene>
    <name evidence="2" type="ORF">HF690_12415</name>
</gene>
<evidence type="ECO:0000256" key="1">
    <source>
        <dbReference type="SAM" id="MobiDB-lite"/>
    </source>
</evidence>
<proteinExistence type="predicted"/>
<feature type="region of interest" description="Disordered" evidence="1">
    <location>
        <begin position="22"/>
        <end position="44"/>
    </location>
</feature>
<keyword evidence="3" id="KW-1185">Reference proteome</keyword>
<dbReference type="InterPro" id="IPR022385">
    <property type="entry name" value="Rhs_assc_core"/>
</dbReference>
<dbReference type="AlphaFoldDB" id="A0A846ZQQ4"/>
<evidence type="ECO:0000313" key="2">
    <source>
        <dbReference type="EMBL" id="NKZ39751.1"/>
    </source>
</evidence>
<accession>A0A846ZQQ4</accession>
<dbReference type="Gene3D" id="2.180.10.10">
    <property type="entry name" value="RHS repeat-associated core"/>
    <property type="match status" value="1"/>
</dbReference>
<dbReference type="NCBIfam" id="TIGR03696">
    <property type="entry name" value="Rhs_assc_core"/>
    <property type="match status" value="1"/>
</dbReference>
<dbReference type="EMBL" id="JAAZQD010000005">
    <property type="protein sequence ID" value="NKZ39751.1"/>
    <property type="molecule type" value="Genomic_DNA"/>
</dbReference>
<name>A0A846ZQQ4_9GAMM</name>
<evidence type="ECO:0000313" key="3">
    <source>
        <dbReference type="Proteomes" id="UP000541636"/>
    </source>
</evidence>
<comment type="caution">
    <text evidence="2">The sequence shown here is derived from an EMBL/GenBank/DDBJ whole genome shotgun (WGS) entry which is preliminary data.</text>
</comment>
<reference evidence="2 3" key="1">
    <citation type="journal article" date="2017" name="Int. J. Syst. Evol. Microbiol.">
        <title>Oleiagrimonas citrea sp. nov., a marine bacterium isolated from tidal flat sediment and emended description of the genus Oleiagrimonas Fang et al. 2015 and Oleiagrimonas soli.</title>
        <authorList>
            <person name="Yang S.H."/>
            <person name="Seo H.S."/>
            <person name="Seong C.N."/>
            <person name="Kwon K.K."/>
        </authorList>
    </citation>
    <scope>NUCLEOTIDE SEQUENCE [LARGE SCALE GENOMIC DNA]</scope>
    <source>
        <strain evidence="2 3">MEBiC09124</strain>
    </source>
</reference>